<keyword evidence="1" id="KW-1133">Transmembrane helix</keyword>
<evidence type="ECO:0000313" key="3">
    <source>
        <dbReference type="Proteomes" id="UP000034846"/>
    </source>
</evidence>
<feature type="transmembrane region" description="Helical" evidence="1">
    <location>
        <begin position="28"/>
        <end position="53"/>
    </location>
</feature>
<evidence type="ECO:0000313" key="2">
    <source>
        <dbReference type="EMBL" id="KKW28949.1"/>
    </source>
</evidence>
<accession>A0A0G2A9C5</accession>
<reference evidence="2 3" key="1">
    <citation type="journal article" date="2015" name="Nature">
        <title>rRNA introns, odd ribosomes, and small enigmatic genomes across a large radiation of phyla.</title>
        <authorList>
            <person name="Brown C.T."/>
            <person name="Hug L.A."/>
            <person name="Thomas B.C."/>
            <person name="Sharon I."/>
            <person name="Castelle C.J."/>
            <person name="Singh A."/>
            <person name="Wilkins M.J."/>
            <person name="Williams K.H."/>
            <person name="Banfield J.F."/>
        </authorList>
    </citation>
    <scope>NUCLEOTIDE SEQUENCE [LARGE SCALE GENOMIC DNA]</scope>
</reference>
<gene>
    <name evidence="2" type="ORF">UY72_C0057G0003</name>
</gene>
<name>A0A0G2A9C5_9BACT</name>
<comment type="caution">
    <text evidence="2">The sequence shown here is derived from an EMBL/GenBank/DDBJ whole genome shotgun (WGS) entry which is preliminary data.</text>
</comment>
<dbReference type="Proteomes" id="UP000034846">
    <property type="component" value="Unassembled WGS sequence"/>
</dbReference>
<keyword evidence="1" id="KW-0472">Membrane</keyword>
<organism evidence="2 3">
    <name type="scientific">Candidatus Uhrbacteria bacterium GW2011_GWD2_52_7</name>
    <dbReference type="NCBI Taxonomy" id="1618989"/>
    <lineage>
        <taxon>Bacteria</taxon>
        <taxon>Candidatus Uhriibacteriota</taxon>
    </lineage>
</organism>
<proteinExistence type="predicted"/>
<dbReference type="EMBL" id="LCRD01000057">
    <property type="protein sequence ID" value="KKW28949.1"/>
    <property type="molecule type" value="Genomic_DNA"/>
</dbReference>
<keyword evidence="1" id="KW-0812">Transmembrane</keyword>
<protein>
    <submittedName>
        <fullName evidence="2">Uncharacterized protein</fullName>
    </submittedName>
</protein>
<sequence length="143" mass="16211">MPVPFKDLQPEWQQYITRLVEEKADMTLMSYSLAVVCITLLVIFVWLAAVYVTNNKRANETKKMAEDRRVAYVYMLDMIVAGGRVDREGLEKVIIEHFSGDACLVDDMLLVSTNSGALTIADNKRRHIFTSVAEKLGFNSFAE</sequence>
<evidence type="ECO:0000256" key="1">
    <source>
        <dbReference type="SAM" id="Phobius"/>
    </source>
</evidence>
<dbReference type="AlphaFoldDB" id="A0A0G2A9C5"/>